<dbReference type="InterPro" id="IPR000008">
    <property type="entry name" value="C2_dom"/>
</dbReference>
<dbReference type="Proteomes" id="UP001529510">
    <property type="component" value="Unassembled WGS sequence"/>
</dbReference>
<feature type="domain" description="C2" evidence="1">
    <location>
        <begin position="2"/>
        <end position="39"/>
    </location>
</feature>
<name>A0ABD0PES9_CIRMR</name>
<accession>A0ABD0PES9</accession>
<sequence>RLSVEVWDWDRTSRNDFMGALSFGVSEIFRRSVSGWFKLLNQDEGEYYNIPVPDPDLQ</sequence>
<feature type="non-terminal residue" evidence="2">
    <location>
        <position position="58"/>
    </location>
</feature>
<feature type="non-terminal residue" evidence="2">
    <location>
        <position position="1"/>
    </location>
</feature>
<evidence type="ECO:0000313" key="3">
    <source>
        <dbReference type="Proteomes" id="UP001529510"/>
    </source>
</evidence>
<protein>
    <recommendedName>
        <fullName evidence="1">C2 domain-containing protein</fullName>
    </recommendedName>
</protein>
<dbReference type="Gene3D" id="2.60.40.150">
    <property type="entry name" value="C2 domain"/>
    <property type="match status" value="1"/>
</dbReference>
<organism evidence="2 3">
    <name type="scientific">Cirrhinus mrigala</name>
    <name type="common">Mrigala</name>
    <dbReference type="NCBI Taxonomy" id="683832"/>
    <lineage>
        <taxon>Eukaryota</taxon>
        <taxon>Metazoa</taxon>
        <taxon>Chordata</taxon>
        <taxon>Craniata</taxon>
        <taxon>Vertebrata</taxon>
        <taxon>Euteleostomi</taxon>
        <taxon>Actinopterygii</taxon>
        <taxon>Neopterygii</taxon>
        <taxon>Teleostei</taxon>
        <taxon>Ostariophysi</taxon>
        <taxon>Cypriniformes</taxon>
        <taxon>Cyprinidae</taxon>
        <taxon>Labeoninae</taxon>
        <taxon>Labeonini</taxon>
        <taxon>Cirrhinus</taxon>
    </lineage>
</organism>
<dbReference type="InterPro" id="IPR035892">
    <property type="entry name" value="C2_domain_sf"/>
</dbReference>
<proteinExistence type="predicted"/>
<dbReference type="Pfam" id="PF00168">
    <property type="entry name" value="C2"/>
    <property type="match status" value="1"/>
</dbReference>
<dbReference type="SUPFAM" id="SSF49562">
    <property type="entry name" value="C2 domain (Calcium/lipid-binding domain, CaLB)"/>
    <property type="match status" value="1"/>
</dbReference>
<evidence type="ECO:0000313" key="2">
    <source>
        <dbReference type="EMBL" id="KAL0172417.1"/>
    </source>
</evidence>
<evidence type="ECO:0000259" key="1">
    <source>
        <dbReference type="Pfam" id="PF00168"/>
    </source>
</evidence>
<comment type="caution">
    <text evidence="2">The sequence shown here is derived from an EMBL/GenBank/DDBJ whole genome shotgun (WGS) entry which is preliminary data.</text>
</comment>
<dbReference type="EMBL" id="JAMKFB020000016">
    <property type="protein sequence ID" value="KAL0172417.1"/>
    <property type="molecule type" value="Genomic_DNA"/>
</dbReference>
<gene>
    <name evidence="2" type="ORF">M9458_032728</name>
</gene>
<reference evidence="2 3" key="1">
    <citation type="submission" date="2024-05" db="EMBL/GenBank/DDBJ databases">
        <title>Genome sequencing and assembly of Indian major carp, Cirrhinus mrigala (Hamilton, 1822).</title>
        <authorList>
            <person name="Mohindra V."/>
            <person name="Chowdhury L.M."/>
            <person name="Lal K."/>
            <person name="Jena J.K."/>
        </authorList>
    </citation>
    <scope>NUCLEOTIDE SEQUENCE [LARGE SCALE GENOMIC DNA]</scope>
    <source>
        <strain evidence="2">CM1030</strain>
        <tissue evidence="2">Blood</tissue>
    </source>
</reference>
<keyword evidence="3" id="KW-1185">Reference proteome</keyword>
<dbReference type="AlphaFoldDB" id="A0ABD0PES9"/>